<reference evidence="4" key="1">
    <citation type="submission" date="2025-08" db="UniProtKB">
        <authorList>
            <consortium name="Ensembl"/>
        </authorList>
    </citation>
    <scope>IDENTIFICATION</scope>
</reference>
<dbReference type="InterPro" id="IPR058914">
    <property type="entry name" value="LIPB1/2_CC"/>
</dbReference>
<accession>A0A8C9LBQ4</accession>
<name>A0A8C9LBQ4_PAVCR</name>
<sequence length="106" mass="12332">VLQYILRTSLETQKLDLMAEVSDLKIKLVGMEKEQSEYEEKQNKAESVVNLISELQEQMCRLQLEINSRIQERKSQDRKSNVTPNGPQPRVKTKAIVHKLLKLKVE</sequence>
<feature type="region of interest" description="Disordered" evidence="2">
    <location>
        <begin position="71"/>
        <end position="91"/>
    </location>
</feature>
<dbReference type="Pfam" id="PF26022">
    <property type="entry name" value="CC_Liprin_beta"/>
    <property type="match status" value="1"/>
</dbReference>
<evidence type="ECO:0000259" key="3">
    <source>
        <dbReference type="Pfam" id="PF26022"/>
    </source>
</evidence>
<dbReference type="AlphaFoldDB" id="A0A8C9LBQ4"/>
<proteinExistence type="predicted"/>
<dbReference type="Ensembl" id="ENSPSTT00000016257.1">
    <property type="protein sequence ID" value="ENSPSTP00000015501.1"/>
    <property type="gene ID" value="ENSPSTG00000010987.1"/>
</dbReference>
<organism evidence="4 5">
    <name type="scientific">Pavo cristatus</name>
    <name type="common">Indian peafowl</name>
    <name type="synonym">Blue peafowl</name>
    <dbReference type="NCBI Taxonomy" id="9049"/>
    <lineage>
        <taxon>Eukaryota</taxon>
        <taxon>Metazoa</taxon>
        <taxon>Chordata</taxon>
        <taxon>Craniata</taxon>
        <taxon>Vertebrata</taxon>
        <taxon>Euteleostomi</taxon>
        <taxon>Archelosauria</taxon>
        <taxon>Archosauria</taxon>
        <taxon>Dinosauria</taxon>
        <taxon>Saurischia</taxon>
        <taxon>Theropoda</taxon>
        <taxon>Coelurosauria</taxon>
        <taxon>Aves</taxon>
        <taxon>Neognathae</taxon>
        <taxon>Galloanserae</taxon>
        <taxon>Galliformes</taxon>
        <taxon>Phasianidae</taxon>
        <taxon>Phasianinae</taxon>
        <taxon>Pavo</taxon>
    </lineage>
</organism>
<feature type="compositionally biased region" description="Basic and acidic residues" evidence="2">
    <location>
        <begin position="71"/>
        <end position="80"/>
    </location>
</feature>
<evidence type="ECO:0000313" key="5">
    <source>
        <dbReference type="Proteomes" id="UP000694428"/>
    </source>
</evidence>
<evidence type="ECO:0000256" key="2">
    <source>
        <dbReference type="SAM" id="MobiDB-lite"/>
    </source>
</evidence>
<evidence type="ECO:0000313" key="4">
    <source>
        <dbReference type="Ensembl" id="ENSPSTP00000015501.1"/>
    </source>
</evidence>
<protein>
    <recommendedName>
        <fullName evidence="3">Liprin-beta-1/2 coiled-coil domain-containing protein</fullName>
    </recommendedName>
</protein>
<feature type="coiled-coil region" evidence="1">
    <location>
        <begin position="21"/>
        <end position="58"/>
    </location>
</feature>
<feature type="domain" description="Liprin-beta-1/2 coiled-coil" evidence="3">
    <location>
        <begin position="5"/>
        <end position="60"/>
    </location>
</feature>
<evidence type="ECO:0000256" key="1">
    <source>
        <dbReference type="SAM" id="Coils"/>
    </source>
</evidence>
<dbReference type="Proteomes" id="UP000694428">
    <property type="component" value="Unplaced"/>
</dbReference>
<keyword evidence="5" id="KW-1185">Reference proteome</keyword>
<reference evidence="4" key="2">
    <citation type="submission" date="2025-09" db="UniProtKB">
        <authorList>
            <consortium name="Ensembl"/>
        </authorList>
    </citation>
    <scope>IDENTIFICATION</scope>
</reference>
<keyword evidence="1" id="KW-0175">Coiled coil</keyword>